<name>A0A9Q3WHK2_9RHOB</name>
<dbReference type="InterPro" id="IPR036890">
    <property type="entry name" value="HATPase_C_sf"/>
</dbReference>
<dbReference type="EMBL" id="JAGQAF010000001">
    <property type="protein sequence ID" value="MCE8536035.1"/>
    <property type="molecule type" value="Genomic_DNA"/>
</dbReference>
<evidence type="ECO:0000259" key="1">
    <source>
        <dbReference type="Pfam" id="PF10090"/>
    </source>
</evidence>
<evidence type="ECO:0000313" key="2">
    <source>
        <dbReference type="EMBL" id="MCE8536035.1"/>
    </source>
</evidence>
<feature type="domain" description="Histidine phosphotransferase ChpT C-terminal" evidence="1">
    <location>
        <begin position="77"/>
        <end position="192"/>
    </location>
</feature>
<sequence>MAQSGVNLASLIGSRICHDLISPIGAITNGLELLDMTGSVEGPEMELIADSVGNAGARIRFFRIAFGASSDQMLGRAELVGLLDDLNRSARAKADWAPTEPVARAEVRMAFLALQCCETALPFGGTVRMDRQGDRWIVTAEAEKLSVDPALWEGLSNPAALKQVTPAQVQFALLPAVVEDAGRRVTVETSDRQLVIRF</sequence>
<dbReference type="InterPro" id="IPR018762">
    <property type="entry name" value="ChpT_C"/>
</dbReference>
<dbReference type="RefSeq" id="WP_234218074.1">
    <property type="nucleotide sequence ID" value="NZ_JAGQAF010000001.1"/>
</dbReference>
<comment type="caution">
    <text evidence="2">The sequence shown here is derived from an EMBL/GenBank/DDBJ whole genome shotgun (WGS) entry which is preliminary data.</text>
</comment>
<protein>
    <submittedName>
        <fullName evidence="2">Histidine phosphotransferase</fullName>
    </submittedName>
</protein>
<dbReference type="Pfam" id="PF10090">
    <property type="entry name" value="HPTransfase"/>
    <property type="match status" value="1"/>
</dbReference>
<organism evidence="2 3">
    <name type="scientific">Ruegeria pomeroyi</name>
    <dbReference type="NCBI Taxonomy" id="89184"/>
    <lineage>
        <taxon>Bacteria</taxon>
        <taxon>Pseudomonadati</taxon>
        <taxon>Pseudomonadota</taxon>
        <taxon>Alphaproteobacteria</taxon>
        <taxon>Rhodobacterales</taxon>
        <taxon>Roseobacteraceae</taxon>
        <taxon>Ruegeria</taxon>
    </lineage>
</organism>
<reference evidence="2" key="1">
    <citation type="journal article" date="2021" name="Environ. Microbiol.">
        <title>Cryptic niche differentiation of novel sediment ecotypes of Rugeria pomeroyi correlates with nitrate respiration.</title>
        <authorList>
            <person name="Lin X."/>
            <person name="McNichol J."/>
            <person name="Chu X."/>
            <person name="Qian Y."/>
            <person name="Luo H."/>
        </authorList>
    </citation>
    <scope>NUCLEOTIDE SEQUENCE</scope>
    <source>
        <strain evidence="2">SZCCDBB064</strain>
    </source>
</reference>
<gene>
    <name evidence="2" type="ORF">KBY27_01035</name>
</gene>
<evidence type="ECO:0000313" key="3">
    <source>
        <dbReference type="Proteomes" id="UP000813672"/>
    </source>
</evidence>
<accession>A0A9Q3WHK2</accession>
<proteinExistence type="predicted"/>
<dbReference type="Gene3D" id="1.10.287.130">
    <property type="match status" value="1"/>
</dbReference>
<dbReference type="Proteomes" id="UP000813672">
    <property type="component" value="Unassembled WGS sequence"/>
</dbReference>
<dbReference type="Gene3D" id="3.30.565.10">
    <property type="entry name" value="Histidine kinase-like ATPase, C-terminal domain"/>
    <property type="match status" value="1"/>
</dbReference>
<dbReference type="AlphaFoldDB" id="A0A9Q3WHK2"/>